<evidence type="ECO:0000256" key="2">
    <source>
        <dbReference type="SAM" id="MobiDB-lite"/>
    </source>
</evidence>
<organism evidence="3 4">
    <name type="scientific">Heterodermia speciosa</name>
    <dbReference type="NCBI Taxonomy" id="116794"/>
    <lineage>
        <taxon>Eukaryota</taxon>
        <taxon>Fungi</taxon>
        <taxon>Dikarya</taxon>
        <taxon>Ascomycota</taxon>
        <taxon>Pezizomycotina</taxon>
        <taxon>Lecanoromycetes</taxon>
        <taxon>OSLEUM clade</taxon>
        <taxon>Lecanoromycetidae</taxon>
        <taxon>Caliciales</taxon>
        <taxon>Physciaceae</taxon>
        <taxon>Heterodermia</taxon>
    </lineage>
</organism>
<evidence type="ECO:0000256" key="1">
    <source>
        <dbReference type="SAM" id="Coils"/>
    </source>
</evidence>
<gene>
    <name evidence="3" type="ORF">HETSPECPRED_001418</name>
</gene>
<feature type="region of interest" description="Disordered" evidence="2">
    <location>
        <begin position="248"/>
        <end position="272"/>
    </location>
</feature>
<keyword evidence="4" id="KW-1185">Reference proteome</keyword>
<keyword evidence="1" id="KW-0175">Coiled coil</keyword>
<evidence type="ECO:0000313" key="3">
    <source>
        <dbReference type="EMBL" id="CAF9938898.1"/>
    </source>
</evidence>
<feature type="region of interest" description="Disordered" evidence="2">
    <location>
        <begin position="547"/>
        <end position="585"/>
    </location>
</feature>
<reference evidence="3" key="1">
    <citation type="submission" date="2021-03" db="EMBL/GenBank/DDBJ databases">
        <authorList>
            <person name="Tagirdzhanova G."/>
        </authorList>
    </citation>
    <scope>NUCLEOTIDE SEQUENCE</scope>
</reference>
<feature type="compositionally biased region" description="Polar residues" evidence="2">
    <location>
        <begin position="372"/>
        <end position="382"/>
    </location>
</feature>
<sequence>MDPIFKFPASPGTPLFPVSPERANRQHLPQSPSLPSNLIDPFTSHHVKAPSDVQGKVAQFNNLGKEAAQRRKDNEAALQRAVLGREEAESETRRIKDENRVLRKENEEGRGRERKVGERLEALMEELQRTKETHAHSQTLYEKEVRRARKEAFKSSSSLVKMQEELKTARNRFTLMREEVEVQRRKVDGREQEVFAAQYQNVGLQEELDKIRPQMKALEEERDALKTSLKEEEVARVAAEGKISLPVSYEPDEFSSPTKKREKPDVFRDDDDPYAIGDAAMLRVLREAYKRQSRRRKEAESQIEFMKMECQFRCCPCRLAERKGTNFVHDKDALRNLTGARSDIDKTVQEEPADLIMGTEAIKKENTIPCPETSSMATTPEPSLNALPFERPESPSGASTPRFQSTSVPVTPQTVLELEEHQSLIQFSPTSGTFRTTQIPSIPCSSRGSSPVQDTPQTPTALLRFSPQFPTTSTAIPVPIEETTPEVPYPPKLRFPTTPRTLPNPPPHTAHIFNSTTTSIPLAADSSPAPFTPSATMTREEALEQIRQRRGRARSIAAGHATPRKQMVDLAGLRRDISAPAGRAA</sequence>
<feature type="compositionally biased region" description="Polar residues" evidence="2">
    <location>
        <begin position="396"/>
        <end position="408"/>
    </location>
</feature>
<protein>
    <submittedName>
        <fullName evidence="3">Uncharacterized protein</fullName>
    </submittedName>
</protein>
<dbReference type="AlphaFoldDB" id="A0A8H3PEJ4"/>
<feature type="compositionally biased region" description="Polar residues" evidence="2">
    <location>
        <begin position="27"/>
        <end position="36"/>
    </location>
</feature>
<name>A0A8H3PEJ4_9LECA</name>
<accession>A0A8H3PEJ4</accession>
<dbReference type="OrthoDB" id="4495335at2759"/>
<dbReference type="PANTHER" id="PTHR42041:SF1">
    <property type="entry name" value="DNA ENDONUCLEASE ACTIVATOR CTP1 C-TERMINAL DOMAIN-CONTAINING PROTEIN"/>
    <property type="match status" value="1"/>
</dbReference>
<dbReference type="PANTHER" id="PTHR42041">
    <property type="entry name" value="DNA ENDONUCLEASE ACTIVATOR CTP1 C-TERMINAL DOMAIN-CONTAINING PROTEIN"/>
    <property type="match status" value="1"/>
</dbReference>
<feature type="region of interest" description="Disordered" evidence="2">
    <location>
        <begin position="367"/>
        <end position="408"/>
    </location>
</feature>
<dbReference type="EMBL" id="CAJPDS010000121">
    <property type="protein sequence ID" value="CAF9938898.1"/>
    <property type="molecule type" value="Genomic_DNA"/>
</dbReference>
<feature type="region of interest" description="Disordered" evidence="2">
    <location>
        <begin position="1"/>
        <end position="40"/>
    </location>
</feature>
<dbReference type="Proteomes" id="UP000664521">
    <property type="component" value="Unassembled WGS sequence"/>
</dbReference>
<feature type="coiled-coil region" evidence="1">
    <location>
        <begin position="85"/>
        <end position="133"/>
    </location>
</feature>
<comment type="caution">
    <text evidence="3">The sequence shown here is derived from an EMBL/GenBank/DDBJ whole genome shotgun (WGS) entry which is preliminary data.</text>
</comment>
<proteinExistence type="predicted"/>
<evidence type="ECO:0000313" key="4">
    <source>
        <dbReference type="Proteomes" id="UP000664521"/>
    </source>
</evidence>
<feature type="coiled-coil region" evidence="1">
    <location>
        <begin position="282"/>
        <end position="309"/>
    </location>
</feature>
<feature type="coiled-coil region" evidence="1">
    <location>
        <begin position="159"/>
        <end position="235"/>
    </location>
</feature>